<dbReference type="Pfam" id="PF14332">
    <property type="entry name" value="DUF4388"/>
    <property type="match status" value="1"/>
</dbReference>
<feature type="domain" description="PatA-like N-terminal" evidence="1">
    <location>
        <begin position="4"/>
        <end position="160"/>
    </location>
</feature>
<proteinExistence type="predicted"/>
<dbReference type="InterPro" id="IPR037257">
    <property type="entry name" value="T2SS_E_N_sf"/>
</dbReference>
<dbReference type="Proteomes" id="UP000051124">
    <property type="component" value="Unassembled WGS sequence"/>
</dbReference>
<dbReference type="SUPFAM" id="SSF160246">
    <property type="entry name" value="EspE N-terminal domain-like"/>
    <property type="match status" value="1"/>
</dbReference>
<dbReference type="EMBL" id="LIZT01000002">
    <property type="protein sequence ID" value="KPJ51353.1"/>
    <property type="molecule type" value="Genomic_DNA"/>
</dbReference>
<dbReference type="PANTHER" id="PTHR36304">
    <property type="entry name" value="DOMAIN GTPASE-ACTIVATING PROTEIN, PUTATIVE-RELATED-RELATED"/>
    <property type="match status" value="1"/>
</dbReference>
<evidence type="ECO:0000259" key="1">
    <source>
        <dbReference type="Pfam" id="PF14332"/>
    </source>
</evidence>
<accession>A0A0S7WN81</accession>
<comment type="caution">
    <text evidence="2">The sequence shown here is derived from an EMBL/GenBank/DDBJ whole genome shotgun (WGS) entry which is preliminary data.</text>
</comment>
<protein>
    <recommendedName>
        <fullName evidence="1">PatA-like N-terminal domain-containing protein</fullName>
    </recommendedName>
</protein>
<organism evidence="2 3">
    <name type="scientific">candidate division TA06 bacterium DG_26</name>
    <dbReference type="NCBI Taxonomy" id="1703771"/>
    <lineage>
        <taxon>Bacteria</taxon>
        <taxon>Bacteria division TA06</taxon>
    </lineage>
</organism>
<sequence>MALEGSLKDFSVLDILQLISSQQKTGTLTITSKKGKIVVDFKKGMLTSAFHVKRGEQLLLDEYLLSSGRLSEENYAKVRKSHEETGLPLDEILIKDGYLSEEEFKEIITFKIQEIIDELFMWHDGTYRFELSKELYPYSRVKVSLRTEALIMEGARRADELPRIEAVLPDENVLIAKTGKVVAGLEPAQKKLLSFLAQPHTVAELVRKMGIGKFRTCEALFRMINAGVAKTAGVKEPEVEQRERPREAIPRKVWETIVVGCIGAAVVFGIWILKDREPSLGPFSFRQYSRWRTEKRLESVENSLKVYFLLYGKYPTSLEELKAEGLADQRDVTRLEYVPSADLLSYTLTVSAKD</sequence>
<dbReference type="PANTHER" id="PTHR36304:SF4">
    <property type="entry name" value="DUF4388 DOMAIN-CONTAINING PROTEIN"/>
    <property type="match status" value="1"/>
</dbReference>
<dbReference type="InterPro" id="IPR025497">
    <property type="entry name" value="PatA-like_N"/>
</dbReference>
<name>A0A0S7WN81_UNCT6</name>
<gene>
    <name evidence="2" type="ORF">AMJ40_00180</name>
</gene>
<evidence type="ECO:0000313" key="2">
    <source>
        <dbReference type="EMBL" id="KPJ51353.1"/>
    </source>
</evidence>
<reference evidence="2 3" key="1">
    <citation type="journal article" date="2015" name="Microbiome">
        <title>Genomic resolution of linkages in carbon, nitrogen, and sulfur cycling among widespread estuary sediment bacteria.</title>
        <authorList>
            <person name="Baker B.J."/>
            <person name="Lazar C.S."/>
            <person name="Teske A.P."/>
            <person name="Dick G.J."/>
        </authorList>
    </citation>
    <scope>NUCLEOTIDE SEQUENCE [LARGE SCALE GENOMIC DNA]</scope>
    <source>
        <strain evidence="2">DG_26</strain>
    </source>
</reference>
<evidence type="ECO:0000313" key="3">
    <source>
        <dbReference type="Proteomes" id="UP000051124"/>
    </source>
</evidence>
<dbReference type="AlphaFoldDB" id="A0A0S7WN81"/>